<comment type="subcellular location">
    <subcellularLocation>
        <location evidence="1">Cell membrane</location>
        <topology evidence="1">Multi-pass membrane protein</topology>
    </subcellularLocation>
</comment>
<keyword evidence="4 5" id="KW-0472">Membrane</keyword>
<feature type="transmembrane region" description="Helical" evidence="5">
    <location>
        <begin position="431"/>
        <end position="452"/>
    </location>
</feature>
<evidence type="ECO:0000256" key="2">
    <source>
        <dbReference type="ARBA" id="ARBA00022692"/>
    </source>
</evidence>
<gene>
    <name evidence="7" type="ORF">HIR71_12070</name>
</gene>
<evidence type="ECO:0000313" key="8">
    <source>
        <dbReference type="Proteomes" id="UP000562124"/>
    </source>
</evidence>
<dbReference type="InterPro" id="IPR036259">
    <property type="entry name" value="MFS_trans_sf"/>
</dbReference>
<accession>A0A7Y0LZX7</accession>
<feature type="transmembrane region" description="Helical" evidence="5">
    <location>
        <begin position="110"/>
        <end position="128"/>
    </location>
</feature>
<evidence type="ECO:0000256" key="4">
    <source>
        <dbReference type="ARBA" id="ARBA00023136"/>
    </source>
</evidence>
<dbReference type="PROSITE" id="PS50850">
    <property type="entry name" value="MFS"/>
    <property type="match status" value="1"/>
</dbReference>
<dbReference type="PANTHER" id="PTHR23534:SF1">
    <property type="entry name" value="MAJOR FACILITATOR SUPERFAMILY PROTEIN"/>
    <property type="match status" value="1"/>
</dbReference>
<name>A0A7Y0LZX7_CELFI</name>
<evidence type="ECO:0000256" key="3">
    <source>
        <dbReference type="ARBA" id="ARBA00022989"/>
    </source>
</evidence>
<dbReference type="GO" id="GO:0022857">
    <property type="term" value="F:transmembrane transporter activity"/>
    <property type="evidence" value="ECO:0007669"/>
    <property type="project" value="InterPro"/>
</dbReference>
<feature type="transmembrane region" description="Helical" evidence="5">
    <location>
        <begin position="313"/>
        <end position="337"/>
    </location>
</feature>
<dbReference type="Pfam" id="PF07690">
    <property type="entry name" value="MFS_1"/>
    <property type="match status" value="1"/>
</dbReference>
<evidence type="ECO:0000256" key="5">
    <source>
        <dbReference type="SAM" id="Phobius"/>
    </source>
</evidence>
<keyword evidence="2 5" id="KW-0812">Transmembrane</keyword>
<organism evidence="7 8">
    <name type="scientific">Cellulomonas fimi</name>
    <dbReference type="NCBI Taxonomy" id="1708"/>
    <lineage>
        <taxon>Bacteria</taxon>
        <taxon>Bacillati</taxon>
        <taxon>Actinomycetota</taxon>
        <taxon>Actinomycetes</taxon>
        <taxon>Micrococcales</taxon>
        <taxon>Cellulomonadaceae</taxon>
        <taxon>Cellulomonas</taxon>
    </lineage>
</organism>
<feature type="transmembrane region" description="Helical" evidence="5">
    <location>
        <begin position="344"/>
        <end position="363"/>
    </location>
</feature>
<feature type="transmembrane region" description="Helical" evidence="5">
    <location>
        <begin position="173"/>
        <end position="194"/>
    </location>
</feature>
<dbReference type="AlphaFoldDB" id="A0A7Y0LZX7"/>
<feature type="transmembrane region" description="Helical" evidence="5">
    <location>
        <begin position="48"/>
        <end position="70"/>
    </location>
</feature>
<feature type="transmembrane region" description="Helical" evidence="5">
    <location>
        <begin position="134"/>
        <end position="152"/>
    </location>
</feature>
<evidence type="ECO:0000256" key="1">
    <source>
        <dbReference type="ARBA" id="ARBA00004651"/>
    </source>
</evidence>
<protein>
    <submittedName>
        <fullName evidence="7">MFS transporter</fullName>
    </submittedName>
</protein>
<evidence type="ECO:0000313" key="7">
    <source>
        <dbReference type="EMBL" id="NMR20945.1"/>
    </source>
</evidence>
<dbReference type="InterPro" id="IPR011701">
    <property type="entry name" value="MFS"/>
</dbReference>
<feature type="domain" description="Major facilitator superfamily (MFS) profile" evidence="6">
    <location>
        <begin position="44"/>
        <end position="458"/>
    </location>
</feature>
<dbReference type="SUPFAM" id="SSF103473">
    <property type="entry name" value="MFS general substrate transporter"/>
    <property type="match status" value="1"/>
</dbReference>
<dbReference type="PANTHER" id="PTHR23534">
    <property type="entry name" value="MFS PERMEASE"/>
    <property type="match status" value="1"/>
</dbReference>
<reference evidence="7 8" key="1">
    <citation type="submission" date="2020-04" db="EMBL/GenBank/DDBJ databases">
        <title>Sequencing and Assembly of C. fimi.</title>
        <authorList>
            <person name="Ramsey A.R."/>
        </authorList>
    </citation>
    <scope>NUCLEOTIDE SEQUENCE [LARGE SCALE GENOMIC DNA]</scope>
    <source>
        <strain evidence="7 8">SB</strain>
    </source>
</reference>
<feature type="transmembrane region" description="Helical" evidence="5">
    <location>
        <begin position="82"/>
        <end position="103"/>
    </location>
</feature>
<feature type="transmembrane region" description="Helical" evidence="5">
    <location>
        <begin position="206"/>
        <end position="226"/>
    </location>
</feature>
<keyword evidence="3 5" id="KW-1133">Transmembrane helix</keyword>
<keyword evidence="8" id="KW-1185">Reference proteome</keyword>
<dbReference type="Gene3D" id="1.20.1250.20">
    <property type="entry name" value="MFS general substrate transporter like domains"/>
    <property type="match status" value="1"/>
</dbReference>
<dbReference type="Proteomes" id="UP000562124">
    <property type="component" value="Unassembled WGS sequence"/>
</dbReference>
<sequence length="460" mass="45538">MRDDAAGAVQHRVVRVDRDALAGAAGQGGAWQHLPEVARARRRTLGTLLVAQVAGSLGIGAAPAVGILLAEAVTRSETWSGIARASTTIGAAFFSLALGALAARRGRRTSLTLAWAVAAVGAALLVASPIAGSIPLLVLGMLAMGAGTAGGLQSRFAATDLALPEHRGRSLALVVWVGTLGAVVGPNLGVPGLAVERALGLPPLSGAFAIGAVLLALTATLLLVMLRPDPLRMAQRLGARDGAASAPAPAPAPAPVAADRTLGTVAGTRAALRMLRASADGRFAFVALVLAHVSMVSVMTMTPVHLNRHGGTVTLIGLTISAHVVGMFGFAPIVGAAADRFGRVPVVVVGQLVLASSAAVSIVGAGSHAAVAVALGLLGLGWSVVTVPASTLLTESVPASSRPLVQGAGDASMNAAAALGAIASGPLMATVGFPGLALAAGAVVVPVLWMAARRGAARTR</sequence>
<dbReference type="EMBL" id="JABCJJ010000020">
    <property type="protein sequence ID" value="NMR20945.1"/>
    <property type="molecule type" value="Genomic_DNA"/>
</dbReference>
<evidence type="ECO:0000259" key="6">
    <source>
        <dbReference type="PROSITE" id="PS50850"/>
    </source>
</evidence>
<comment type="caution">
    <text evidence="7">The sequence shown here is derived from an EMBL/GenBank/DDBJ whole genome shotgun (WGS) entry which is preliminary data.</text>
</comment>
<dbReference type="GO" id="GO:0005886">
    <property type="term" value="C:plasma membrane"/>
    <property type="evidence" value="ECO:0007669"/>
    <property type="project" value="UniProtKB-SubCell"/>
</dbReference>
<dbReference type="RefSeq" id="WP_169325324.1">
    <property type="nucleotide sequence ID" value="NZ_JABCJJ010000020.1"/>
</dbReference>
<proteinExistence type="predicted"/>
<feature type="transmembrane region" description="Helical" evidence="5">
    <location>
        <begin position="283"/>
        <end position="301"/>
    </location>
</feature>
<dbReference type="InterPro" id="IPR020846">
    <property type="entry name" value="MFS_dom"/>
</dbReference>